<dbReference type="PANTHER" id="PTHR43140:SF1">
    <property type="entry name" value="TYPE I RESTRICTION ENZYME ECOKI SPECIFICITY SUBUNIT"/>
    <property type="match status" value="1"/>
</dbReference>
<dbReference type="InterPro" id="IPR051212">
    <property type="entry name" value="Type-I_RE_S_subunit"/>
</dbReference>
<evidence type="ECO:0000256" key="1">
    <source>
        <dbReference type="ARBA" id="ARBA00010923"/>
    </source>
</evidence>
<dbReference type="EC" id="3.1.21.3" evidence="5"/>
<dbReference type="Pfam" id="PF01420">
    <property type="entry name" value="Methylase_S"/>
    <property type="match status" value="1"/>
</dbReference>
<dbReference type="Gene3D" id="3.90.220.20">
    <property type="entry name" value="DNA methylase specificity domains"/>
    <property type="match status" value="2"/>
</dbReference>
<accession>A0A7W9BQM0</accession>
<dbReference type="Proteomes" id="UP000546701">
    <property type="component" value="Unassembled WGS sequence"/>
</dbReference>
<evidence type="ECO:0000256" key="3">
    <source>
        <dbReference type="ARBA" id="ARBA00023125"/>
    </source>
</evidence>
<reference evidence="5 6" key="1">
    <citation type="submission" date="2020-08" db="EMBL/GenBank/DDBJ databases">
        <title>Genomic Encyclopedia of Type Strains, Phase IV (KMG-IV): sequencing the most valuable type-strain genomes for metagenomic binning, comparative biology and taxonomic classification.</title>
        <authorList>
            <person name="Goeker M."/>
        </authorList>
    </citation>
    <scope>NUCLEOTIDE SEQUENCE [LARGE SCALE GENOMIC DNA]</scope>
    <source>
        <strain evidence="5 6">DSM 103336</strain>
    </source>
</reference>
<comment type="caution">
    <text evidence="5">The sequence shown here is derived from an EMBL/GenBank/DDBJ whole genome shotgun (WGS) entry which is preliminary data.</text>
</comment>
<dbReference type="EMBL" id="JACIJR010000002">
    <property type="protein sequence ID" value="MBB5728307.1"/>
    <property type="molecule type" value="Genomic_DNA"/>
</dbReference>
<keyword evidence="3" id="KW-0238">DNA-binding</keyword>
<dbReference type="GO" id="GO:0009307">
    <property type="term" value="P:DNA restriction-modification system"/>
    <property type="evidence" value="ECO:0007669"/>
    <property type="project" value="UniProtKB-KW"/>
</dbReference>
<dbReference type="RefSeq" id="WP_157177280.1">
    <property type="nucleotide sequence ID" value="NZ_BMJP01000001.1"/>
</dbReference>
<organism evidence="5 6">
    <name type="scientific">Sphingomonas prati</name>
    <dbReference type="NCBI Taxonomy" id="1843237"/>
    <lineage>
        <taxon>Bacteria</taxon>
        <taxon>Pseudomonadati</taxon>
        <taxon>Pseudomonadota</taxon>
        <taxon>Alphaproteobacteria</taxon>
        <taxon>Sphingomonadales</taxon>
        <taxon>Sphingomonadaceae</taxon>
        <taxon>Sphingomonas</taxon>
    </lineage>
</organism>
<keyword evidence="2" id="KW-0680">Restriction system</keyword>
<comment type="similarity">
    <text evidence="1">Belongs to the type-I restriction system S methylase family.</text>
</comment>
<dbReference type="InterPro" id="IPR000055">
    <property type="entry name" value="Restrct_endonuc_typeI_TRD"/>
</dbReference>
<dbReference type="SUPFAM" id="SSF116734">
    <property type="entry name" value="DNA methylase specificity domain"/>
    <property type="match status" value="2"/>
</dbReference>
<dbReference type="PANTHER" id="PTHR43140">
    <property type="entry name" value="TYPE-1 RESTRICTION ENZYME ECOKI SPECIFICITY PROTEIN"/>
    <property type="match status" value="1"/>
</dbReference>
<evidence type="ECO:0000259" key="4">
    <source>
        <dbReference type="Pfam" id="PF01420"/>
    </source>
</evidence>
<proteinExistence type="inferred from homology"/>
<dbReference type="GO" id="GO:0003677">
    <property type="term" value="F:DNA binding"/>
    <property type="evidence" value="ECO:0007669"/>
    <property type="project" value="UniProtKB-KW"/>
</dbReference>
<name>A0A7W9BQM0_9SPHN</name>
<dbReference type="AlphaFoldDB" id="A0A7W9BQM0"/>
<feature type="domain" description="Type I restriction modification DNA specificity" evidence="4">
    <location>
        <begin position="300"/>
        <end position="392"/>
    </location>
</feature>
<protein>
    <submittedName>
        <fullName evidence="5">Type I restriction enzyme S subunit</fullName>
        <ecNumber evidence="5">3.1.21.3</ecNumber>
    </submittedName>
</protein>
<evidence type="ECO:0000313" key="5">
    <source>
        <dbReference type="EMBL" id="MBB5728307.1"/>
    </source>
</evidence>
<keyword evidence="5" id="KW-0378">Hydrolase</keyword>
<dbReference type="InterPro" id="IPR044946">
    <property type="entry name" value="Restrct_endonuc_typeI_TRD_sf"/>
</dbReference>
<evidence type="ECO:0000256" key="2">
    <source>
        <dbReference type="ARBA" id="ARBA00022747"/>
    </source>
</evidence>
<gene>
    <name evidence="5" type="ORF">FHS99_000777</name>
</gene>
<keyword evidence="6" id="KW-1185">Reference proteome</keyword>
<dbReference type="OrthoDB" id="512700at2"/>
<evidence type="ECO:0000313" key="6">
    <source>
        <dbReference type="Proteomes" id="UP000546701"/>
    </source>
</evidence>
<sequence>MSFPPYPSYQDSGVEWLGAVPRHWRVERLGNLYREVSEAGSPELPVLSVSIHSGVSDEEAAPEDNERKIVRSEDRSKYKRVSPNDLTYNMMRAWQGGFGTVQVEGMVSPAYVVARPRTEVPSKYIELLLRTPGAVEEMRRHSRGVTDFRLRLYWDQFKDIRVALPPQEERNAILAFVDRETSKIDALVDEQRRLIGLLQKKRQAAISHAVTKGLDPTAPMKDSGVEWLGEVPAHWVVTALKRYSMKVTDGAHISPETEGGIHCFVSTRDVSDQGIDFEGCLRTTPQSFDYLVKTGCNPEFGDVLFSKDGTVGRTTVVRDAPDFVVASSLIIIRPSPEILNAEFLDLLCKSDAVQQQVASYVKGAGLPRLSIQNLLRVIGVFPPIDEQSQIVAATAPQLDAIRQLHAAADAATALLNERRSAFIRAAVTGKIDVRYVDVQQAEAA</sequence>
<dbReference type="GO" id="GO:0009035">
    <property type="term" value="F:type I site-specific deoxyribonuclease activity"/>
    <property type="evidence" value="ECO:0007669"/>
    <property type="project" value="UniProtKB-EC"/>
</dbReference>